<dbReference type="AlphaFoldDB" id="A0AAV9P345"/>
<dbReference type="InterPro" id="IPR000582">
    <property type="entry name" value="Acyl-CoA-binding_protein"/>
</dbReference>
<proteinExistence type="inferred from homology"/>
<comment type="similarity">
    <text evidence="1">Belongs to the ACBP family.</text>
</comment>
<dbReference type="Gene3D" id="1.20.80.10">
    <property type="match status" value="1"/>
</dbReference>
<dbReference type="PANTHER" id="PTHR23310">
    <property type="entry name" value="ACYL-COA-BINDING PROTEIN, ACBP"/>
    <property type="match status" value="1"/>
</dbReference>
<dbReference type="InterPro" id="IPR035984">
    <property type="entry name" value="Acyl-CoA-binding_sf"/>
</dbReference>
<dbReference type="Proteomes" id="UP001337655">
    <property type="component" value="Unassembled WGS sequence"/>
</dbReference>
<evidence type="ECO:0000313" key="4">
    <source>
        <dbReference type="EMBL" id="KAK5167059.1"/>
    </source>
</evidence>
<organism evidence="4 5">
    <name type="scientific">Saxophila tyrrhenica</name>
    <dbReference type="NCBI Taxonomy" id="1690608"/>
    <lineage>
        <taxon>Eukaryota</taxon>
        <taxon>Fungi</taxon>
        <taxon>Dikarya</taxon>
        <taxon>Ascomycota</taxon>
        <taxon>Pezizomycotina</taxon>
        <taxon>Dothideomycetes</taxon>
        <taxon>Dothideomycetidae</taxon>
        <taxon>Mycosphaerellales</taxon>
        <taxon>Extremaceae</taxon>
        <taxon>Saxophila</taxon>
    </lineage>
</organism>
<protein>
    <submittedName>
        <fullName evidence="4">Acyl-CoA-binding protein (ACBP)/diazepam binding inhibitor (DBI)/endozepine (EP)</fullName>
    </submittedName>
</protein>
<dbReference type="SUPFAM" id="SSF47027">
    <property type="entry name" value="Acyl-CoA binding protein"/>
    <property type="match status" value="1"/>
</dbReference>
<dbReference type="PRINTS" id="PR00689">
    <property type="entry name" value="ACOABINDINGP"/>
</dbReference>
<name>A0AAV9P345_9PEZI</name>
<dbReference type="GeneID" id="89929124"/>
<evidence type="ECO:0000256" key="1">
    <source>
        <dbReference type="ARBA" id="ARBA00005567"/>
    </source>
</evidence>
<keyword evidence="2" id="KW-0446">Lipid-binding</keyword>
<reference evidence="4 5" key="1">
    <citation type="submission" date="2023-08" db="EMBL/GenBank/DDBJ databases">
        <title>Black Yeasts Isolated from many extreme environments.</title>
        <authorList>
            <person name="Coleine C."/>
            <person name="Stajich J.E."/>
            <person name="Selbmann L."/>
        </authorList>
    </citation>
    <scope>NUCLEOTIDE SEQUENCE [LARGE SCALE GENOMIC DNA]</scope>
    <source>
        <strain evidence="4 5">CCFEE 5935</strain>
    </source>
</reference>
<sequence length="96" mass="10729">MPTAQSAEFKKAVEDSRKLKAKPGDDELLQLYALFKQGTQDPPIEQSKAPGMFELKEKAKRNAWQKVVDEGVKPADAQKKYVALVNDLKKKHGFTG</sequence>
<dbReference type="PROSITE" id="PS51228">
    <property type="entry name" value="ACB_2"/>
    <property type="match status" value="1"/>
</dbReference>
<dbReference type="Pfam" id="PF00887">
    <property type="entry name" value="ACBP"/>
    <property type="match status" value="1"/>
</dbReference>
<dbReference type="GO" id="GO:0000062">
    <property type="term" value="F:fatty-acyl-CoA binding"/>
    <property type="evidence" value="ECO:0007669"/>
    <property type="project" value="InterPro"/>
</dbReference>
<dbReference type="EMBL" id="JAVRRT010000012">
    <property type="protein sequence ID" value="KAK5167059.1"/>
    <property type="molecule type" value="Genomic_DNA"/>
</dbReference>
<gene>
    <name evidence="4" type="primary">ACB1</name>
    <name evidence="4" type="ORF">LTR77_007789</name>
</gene>
<evidence type="ECO:0000256" key="2">
    <source>
        <dbReference type="ARBA" id="ARBA00023121"/>
    </source>
</evidence>
<dbReference type="GO" id="GO:0006631">
    <property type="term" value="P:fatty acid metabolic process"/>
    <property type="evidence" value="ECO:0007669"/>
    <property type="project" value="TreeGrafter"/>
</dbReference>
<dbReference type="InterPro" id="IPR014352">
    <property type="entry name" value="FERM/acyl-CoA-bd_prot_sf"/>
</dbReference>
<dbReference type="PANTHER" id="PTHR23310:SF62">
    <property type="entry name" value="ACYL-COA BINDING PROTEIN 1, ISOFORM A"/>
    <property type="match status" value="1"/>
</dbReference>
<keyword evidence="5" id="KW-1185">Reference proteome</keyword>
<accession>A0AAV9P345</accession>
<dbReference type="RefSeq" id="XP_064656867.1">
    <property type="nucleotide sequence ID" value="XM_064805025.1"/>
</dbReference>
<evidence type="ECO:0000259" key="3">
    <source>
        <dbReference type="PROSITE" id="PS51228"/>
    </source>
</evidence>
<feature type="domain" description="ACB" evidence="3">
    <location>
        <begin position="5"/>
        <end position="94"/>
    </location>
</feature>
<comment type="caution">
    <text evidence="4">The sequence shown here is derived from an EMBL/GenBank/DDBJ whole genome shotgun (WGS) entry which is preliminary data.</text>
</comment>
<evidence type="ECO:0000313" key="5">
    <source>
        <dbReference type="Proteomes" id="UP001337655"/>
    </source>
</evidence>